<dbReference type="Pfam" id="PF07654">
    <property type="entry name" value="C1-set"/>
    <property type="match status" value="1"/>
</dbReference>
<feature type="transmembrane region" description="Helical" evidence="5">
    <location>
        <begin position="195"/>
        <end position="221"/>
    </location>
</feature>
<dbReference type="InterPro" id="IPR007110">
    <property type="entry name" value="Ig-like_dom"/>
</dbReference>
<keyword evidence="4" id="KW-0325">Glycoprotein</keyword>
<name>A0A7K9V6F7_ANSSE</name>
<keyword evidence="5" id="KW-0472">Membrane</keyword>
<organism evidence="7 8">
    <name type="scientific">Anseranas semipalmata</name>
    <name type="common">Magpie goose</name>
    <name type="synonym">Anas semipalmata</name>
    <dbReference type="NCBI Taxonomy" id="8851"/>
    <lineage>
        <taxon>Eukaryota</taxon>
        <taxon>Metazoa</taxon>
        <taxon>Chordata</taxon>
        <taxon>Craniata</taxon>
        <taxon>Vertebrata</taxon>
        <taxon>Euteleostomi</taxon>
        <taxon>Archelosauria</taxon>
        <taxon>Archosauria</taxon>
        <taxon>Dinosauria</taxon>
        <taxon>Saurischia</taxon>
        <taxon>Theropoda</taxon>
        <taxon>Coelurosauria</taxon>
        <taxon>Aves</taxon>
        <taxon>Neognathae</taxon>
        <taxon>Galloanserae</taxon>
        <taxon>Anseriformes</taxon>
        <taxon>Anseranatidae</taxon>
        <taxon>Anseranas</taxon>
    </lineage>
</organism>
<dbReference type="InterPro" id="IPR050160">
    <property type="entry name" value="MHC/Immunoglobulin"/>
</dbReference>
<dbReference type="SUPFAM" id="SSF54452">
    <property type="entry name" value="MHC antigen-recognition domain"/>
    <property type="match status" value="1"/>
</dbReference>
<comment type="caution">
    <text evidence="7">The sequence shown here is derived from an EMBL/GenBank/DDBJ whole genome shotgun (WGS) entry which is preliminary data.</text>
</comment>
<accession>A0A7K9V6F7</accession>
<evidence type="ECO:0000259" key="6">
    <source>
        <dbReference type="PROSITE" id="PS50835"/>
    </source>
</evidence>
<feature type="domain" description="Ig-like" evidence="6">
    <location>
        <begin position="87"/>
        <end position="179"/>
    </location>
</feature>
<dbReference type="PANTHER" id="PTHR19944">
    <property type="entry name" value="MHC CLASS II-RELATED"/>
    <property type="match status" value="1"/>
</dbReference>
<dbReference type="InterPro" id="IPR014745">
    <property type="entry name" value="MHC_II_a/b_N"/>
</dbReference>
<dbReference type="Gene3D" id="3.10.320.10">
    <property type="entry name" value="Class II Histocompatibility Antigen, M Beta Chain, Chain B, domain 1"/>
    <property type="match status" value="1"/>
</dbReference>
<dbReference type="InterPro" id="IPR011162">
    <property type="entry name" value="MHC_I/II-like_Ag-recog"/>
</dbReference>
<protein>
    <submittedName>
        <fullName evidence="7">DMA protein</fullName>
    </submittedName>
</protein>
<keyword evidence="8" id="KW-1185">Reference proteome</keyword>
<dbReference type="SUPFAM" id="SSF48726">
    <property type="entry name" value="Immunoglobulin"/>
    <property type="match status" value="1"/>
</dbReference>
<dbReference type="PANTHER" id="PTHR19944:SF50">
    <property type="entry name" value="HLA CLASS II HISTOCOMPATIBILITY ANTIGEN, DM ALPHA CHAIN"/>
    <property type="match status" value="1"/>
</dbReference>
<dbReference type="CDD" id="cd05767">
    <property type="entry name" value="IgC1_MHC_II_alpha"/>
    <property type="match status" value="1"/>
</dbReference>
<keyword evidence="2 5" id="KW-0812">Transmembrane</keyword>
<dbReference type="OrthoDB" id="8935021at2759"/>
<dbReference type="GO" id="GO:0042613">
    <property type="term" value="C:MHC class II protein complex"/>
    <property type="evidence" value="ECO:0007669"/>
    <property type="project" value="InterPro"/>
</dbReference>
<dbReference type="InterPro" id="IPR036179">
    <property type="entry name" value="Ig-like_dom_sf"/>
</dbReference>
<proteinExistence type="predicted"/>
<evidence type="ECO:0000256" key="2">
    <source>
        <dbReference type="ARBA" id="ARBA00022692"/>
    </source>
</evidence>
<evidence type="ECO:0000256" key="5">
    <source>
        <dbReference type="SAM" id="Phobius"/>
    </source>
</evidence>
<gene>
    <name evidence="7" type="primary">H2dma</name>
    <name evidence="7" type="ORF">ANSSEM_R05636</name>
</gene>
<evidence type="ECO:0000313" key="7">
    <source>
        <dbReference type="EMBL" id="NXI67743.1"/>
    </source>
</evidence>
<dbReference type="EMBL" id="VXAA01003537">
    <property type="protein sequence ID" value="NXI67743.1"/>
    <property type="molecule type" value="Genomic_DNA"/>
</dbReference>
<dbReference type="GO" id="GO:0006955">
    <property type="term" value="P:immune response"/>
    <property type="evidence" value="ECO:0007669"/>
    <property type="project" value="InterPro"/>
</dbReference>
<evidence type="ECO:0000256" key="1">
    <source>
        <dbReference type="ARBA" id="ARBA00004479"/>
    </source>
</evidence>
<feature type="non-terminal residue" evidence="7">
    <location>
        <position position="245"/>
    </location>
</feature>
<dbReference type="InterPro" id="IPR003597">
    <property type="entry name" value="Ig_C1-set"/>
</dbReference>
<dbReference type="SMART" id="SM00407">
    <property type="entry name" value="IGc1"/>
    <property type="match status" value="1"/>
</dbReference>
<reference evidence="7 8" key="1">
    <citation type="submission" date="2019-09" db="EMBL/GenBank/DDBJ databases">
        <title>Bird 10,000 Genomes (B10K) Project - Family phase.</title>
        <authorList>
            <person name="Zhang G."/>
        </authorList>
    </citation>
    <scope>NUCLEOTIDE SEQUENCE [LARGE SCALE GENOMIC DNA]</scope>
    <source>
        <strain evidence="7">B10K-DU-001-57</strain>
        <tissue evidence="7">Muscle</tissue>
    </source>
</reference>
<dbReference type="AlphaFoldDB" id="A0A7K9V6F7"/>
<dbReference type="PROSITE" id="PS50835">
    <property type="entry name" value="IG_LIKE"/>
    <property type="match status" value="1"/>
</dbReference>
<sequence length="245" mass="26537">AEPSVHSLAEVLFCQPDMPSLGLALAFDAEQLFWFNFPSSHWQPRLPDLPAWPEATEPPSELLHDTTLCQELLRVLTAIATGPLPMPEAKGIPVADVFPMQPLELGRPNTLVCMVGNVFPPAVTVGWQRDGVPVTEGVTHTTYTPTDDLGFVRFSYLAMTPRAGEVYTCAVTRERDNTSVLAYWVPQNPVASDVLATALCGAAMALGILLALLGLALLLVARRSHHGTWGLCWGTRGQGRVPPPH</sequence>
<keyword evidence="3 5" id="KW-1133">Transmembrane helix</keyword>
<evidence type="ECO:0000256" key="4">
    <source>
        <dbReference type="ARBA" id="ARBA00023180"/>
    </source>
</evidence>
<comment type="subcellular location">
    <subcellularLocation>
        <location evidence="1">Membrane</location>
        <topology evidence="1">Single-pass type I membrane protein</topology>
    </subcellularLocation>
</comment>
<dbReference type="Gene3D" id="2.60.40.10">
    <property type="entry name" value="Immunoglobulins"/>
    <property type="match status" value="1"/>
</dbReference>
<dbReference type="Proteomes" id="UP000567872">
    <property type="component" value="Unassembled WGS sequence"/>
</dbReference>
<dbReference type="GO" id="GO:0019882">
    <property type="term" value="P:antigen processing and presentation"/>
    <property type="evidence" value="ECO:0007669"/>
    <property type="project" value="InterPro"/>
</dbReference>
<feature type="non-terminal residue" evidence="7">
    <location>
        <position position="1"/>
    </location>
</feature>
<evidence type="ECO:0000313" key="8">
    <source>
        <dbReference type="Proteomes" id="UP000567872"/>
    </source>
</evidence>
<dbReference type="InterPro" id="IPR013783">
    <property type="entry name" value="Ig-like_fold"/>
</dbReference>
<evidence type="ECO:0000256" key="3">
    <source>
        <dbReference type="ARBA" id="ARBA00022989"/>
    </source>
</evidence>